<organism evidence="2 3">
    <name type="scientific">Tropilaelaps mercedesae</name>
    <dbReference type="NCBI Taxonomy" id="418985"/>
    <lineage>
        <taxon>Eukaryota</taxon>
        <taxon>Metazoa</taxon>
        <taxon>Ecdysozoa</taxon>
        <taxon>Arthropoda</taxon>
        <taxon>Chelicerata</taxon>
        <taxon>Arachnida</taxon>
        <taxon>Acari</taxon>
        <taxon>Parasitiformes</taxon>
        <taxon>Mesostigmata</taxon>
        <taxon>Gamasina</taxon>
        <taxon>Dermanyssoidea</taxon>
        <taxon>Laelapidae</taxon>
        <taxon>Tropilaelaps</taxon>
    </lineage>
</organism>
<dbReference type="PANTHER" id="PTHR39072:SF3">
    <property type="entry name" value="RE48511P"/>
    <property type="match status" value="1"/>
</dbReference>
<accession>A0A1V9X6K8</accession>
<proteinExistence type="predicted"/>
<dbReference type="PANTHER" id="PTHR39072">
    <property type="entry name" value="RE48511P"/>
    <property type="match status" value="1"/>
</dbReference>
<protein>
    <recommendedName>
        <fullName evidence="1">DUF4758 domain-containing protein</fullName>
    </recommendedName>
</protein>
<evidence type="ECO:0000259" key="1">
    <source>
        <dbReference type="Pfam" id="PF15950"/>
    </source>
</evidence>
<feature type="domain" description="DUF4758" evidence="1">
    <location>
        <begin position="121"/>
        <end position="150"/>
    </location>
</feature>
<dbReference type="InParanoid" id="A0A1V9X6K8"/>
<name>A0A1V9X6K8_9ACAR</name>
<evidence type="ECO:0000313" key="2">
    <source>
        <dbReference type="EMBL" id="OQR69013.1"/>
    </source>
</evidence>
<dbReference type="InterPro" id="IPR031866">
    <property type="entry name" value="DUF4758"/>
</dbReference>
<evidence type="ECO:0000313" key="3">
    <source>
        <dbReference type="Proteomes" id="UP000192247"/>
    </source>
</evidence>
<dbReference type="AlphaFoldDB" id="A0A1V9X6K8"/>
<gene>
    <name evidence="2" type="ORF">BIW11_04458</name>
</gene>
<dbReference type="Pfam" id="PF15950">
    <property type="entry name" value="DUF4758"/>
    <property type="match status" value="1"/>
</dbReference>
<dbReference type="Proteomes" id="UP000192247">
    <property type="component" value="Unassembled WGS sequence"/>
</dbReference>
<reference evidence="2 3" key="1">
    <citation type="journal article" date="2017" name="Gigascience">
        <title>Draft genome of the honey bee ectoparasitic mite, Tropilaelaps mercedesae, is shaped by the parasitic life history.</title>
        <authorList>
            <person name="Dong X."/>
            <person name="Armstrong S.D."/>
            <person name="Xia D."/>
            <person name="Makepeace B.L."/>
            <person name="Darby A.C."/>
            <person name="Kadowaki T."/>
        </authorList>
    </citation>
    <scope>NUCLEOTIDE SEQUENCE [LARGE SCALE GENOMIC DNA]</scope>
    <source>
        <strain evidence="2">Wuxi-XJTLU</strain>
    </source>
</reference>
<keyword evidence="3" id="KW-1185">Reference proteome</keyword>
<dbReference type="EMBL" id="MNPL01022535">
    <property type="protein sequence ID" value="OQR69013.1"/>
    <property type="molecule type" value="Genomic_DNA"/>
</dbReference>
<sequence>MPTRRLRTDFTTFTYFSTTTHGPRDIEVNSRTEVITRYVLDEQAAIRRKRDVQQKLETTFTDLVTTFDHGRPVISTRRHTVTLGTLHITDTVALPVAATRVVEAIPVRGHIPIDPQPVDQTYYTTYTYYTTTLKHGVPVTQTRYEVVTQVRHIDATPGLPAALDRGSCQRCQAHGDLPQVVDAYTKIAPSTIYDHGHRGGHHTAYSTLTFYTTHYPRGSSYVETRYSVVSNIATVTVTNHLPGLRGPDVPCANHHHTTFTYFTTR</sequence>
<comment type="caution">
    <text evidence="2">The sequence shown here is derived from an EMBL/GenBank/DDBJ whole genome shotgun (WGS) entry which is preliminary data.</text>
</comment>